<accession>A0A6A3KL32</accession>
<dbReference type="AlphaFoldDB" id="A0A6A3KL32"/>
<sequence length="91" mass="10042">MGKASFTSNPYPKLVLSETDRAELLQLAENLIVEVFPKYESFVVNDKRVVKNEVTKMDALPAACDQAEGYQAYNVMASLSGSDVLSDDFDC</sequence>
<evidence type="ECO:0000313" key="1">
    <source>
        <dbReference type="EMBL" id="KAE9007729.1"/>
    </source>
</evidence>
<gene>
    <name evidence="1" type="ORF">PF011_g11006</name>
</gene>
<evidence type="ECO:0000313" key="2">
    <source>
        <dbReference type="Proteomes" id="UP000460718"/>
    </source>
</evidence>
<organism evidence="1 2">
    <name type="scientific">Phytophthora fragariae</name>
    <dbReference type="NCBI Taxonomy" id="53985"/>
    <lineage>
        <taxon>Eukaryota</taxon>
        <taxon>Sar</taxon>
        <taxon>Stramenopiles</taxon>
        <taxon>Oomycota</taxon>
        <taxon>Peronosporomycetes</taxon>
        <taxon>Peronosporales</taxon>
        <taxon>Peronosporaceae</taxon>
        <taxon>Phytophthora</taxon>
    </lineage>
</organism>
<reference evidence="1 2" key="1">
    <citation type="submission" date="2018-09" db="EMBL/GenBank/DDBJ databases">
        <title>Genomic investigation of the strawberry pathogen Phytophthora fragariae indicates pathogenicity is determined by transcriptional variation in three key races.</title>
        <authorList>
            <person name="Adams T.M."/>
            <person name="Armitage A.D."/>
            <person name="Sobczyk M.K."/>
            <person name="Bates H.J."/>
            <person name="Dunwell J.M."/>
            <person name="Nellist C.F."/>
            <person name="Harrison R.J."/>
        </authorList>
    </citation>
    <scope>NUCLEOTIDE SEQUENCE [LARGE SCALE GENOMIC DNA]</scope>
    <source>
        <strain evidence="1 2">SCRP245</strain>
    </source>
</reference>
<dbReference type="EMBL" id="QXFW01000597">
    <property type="protein sequence ID" value="KAE9007729.1"/>
    <property type="molecule type" value="Genomic_DNA"/>
</dbReference>
<comment type="caution">
    <text evidence="1">The sequence shown here is derived from an EMBL/GenBank/DDBJ whole genome shotgun (WGS) entry which is preliminary data.</text>
</comment>
<name>A0A6A3KL32_9STRA</name>
<proteinExistence type="predicted"/>
<dbReference type="Proteomes" id="UP000460718">
    <property type="component" value="Unassembled WGS sequence"/>
</dbReference>
<protein>
    <submittedName>
        <fullName evidence="1">Uncharacterized protein</fullName>
    </submittedName>
</protein>